<dbReference type="PANTHER" id="PTHR48078:SF6">
    <property type="entry name" value="L-THREONINE DEHYDRATASE CATABOLIC TDCB"/>
    <property type="match status" value="1"/>
</dbReference>
<dbReference type="NCBIfam" id="NF006205">
    <property type="entry name" value="PRK08329.1"/>
    <property type="match status" value="1"/>
</dbReference>
<dbReference type="GO" id="GO:0009097">
    <property type="term" value="P:isoleucine biosynthetic process"/>
    <property type="evidence" value="ECO:0007669"/>
    <property type="project" value="TreeGrafter"/>
</dbReference>
<dbReference type="AlphaFoldDB" id="A0A9E7MCC1"/>
<dbReference type="GO" id="GO:0003941">
    <property type="term" value="F:L-serine ammonia-lyase activity"/>
    <property type="evidence" value="ECO:0007669"/>
    <property type="project" value="TreeGrafter"/>
</dbReference>
<dbReference type="PANTHER" id="PTHR48078">
    <property type="entry name" value="THREONINE DEHYDRATASE, MITOCHONDRIAL-RELATED"/>
    <property type="match status" value="1"/>
</dbReference>
<dbReference type="Gene3D" id="3.40.50.1100">
    <property type="match status" value="2"/>
</dbReference>
<evidence type="ECO:0000256" key="1">
    <source>
        <dbReference type="ARBA" id="ARBA00001933"/>
    </source>
</evidence>
<dbReference type="GeneID" id="72777701"/>
<feature type="domain" description="Tryptophan synthase beta chain-like PALP" evidence="4">
    <location>
        <begin position="75"/>
        <end position="342"/>
    </location>
</feature>
<name>A0A9E7MCC1_9EURY</name>
<protein>
    <submittedName>
        <fullName evidence="5">Pyridoxal-phosphate dependent enzyme</fullName>
    </submittedName>
</protein>
<proteinExistence type="predicted"/>
<gene>
    <name evidence="5" type="ORF">K1720_05105</name>
</gene>
<evidence type="ECO:0000313" key="6">
    <source>
        <dbReference type="Proteomes" id="UP001056425"/>
    </source>
</evidence>
<dbReference type="CDD" id="cd01563">
    <property type="entry name" value="Thr-synth_1"/>
    <property type="match status" value="1"/>
</dbReference>
<dbReference type="Proteomes" id="UP001056425">
    <property type="component" value="Chromosome"/>
</dbReference>
<sequence length="348" mass="39122">MLKCQTCGRIYENFKIICKCGGVLDYISKIENDFDSLLRKEFLDVRRYLEFLPVKEEFLPKLILPITPIIKREINEINVFFKLEYLMPSGSFKDRGTYVTIAKLKEAGVGEVTLDSSGNAALSLALFGKSEGVKTHIFIPAYTSKGKKQLLKFFGAEVHEIQGSRMKVHAMARKFKRGLYISHWYNPYFIEGTKVIAYETYEQIGNIDYVLTPVGSGSLFLGAYKGFKELKLLGKIEIPKMIAVQGKGYESLCEKSDERSNLAEGIAIPEPPRKKQMIEVLKTTHGTCVSVGDREIKEALNELISMGFLVEPTSATVYAGFKKLLNEEYFEKGSKVLMPLTGSGLKNV</sequence>
<dbReference type="GO" id="GO:0006565">
    <property type="term" value="P:L-serine catabolic process"/>
    <property type="evidence" value="ECO:0007669"/>
    <property type="project" value="TreeGrafter"/>
</dbReference>
<evidence type="ECO:0000256" key="2">
    <source>
        <dbReference type="ARBA" id="ARBA00022898"/>
    </source>
</evidence>
<dbReference type="RefSeq" id="WP_251950415.1">
    <property type="nucleotide sequence ID" value="NZ_CP080572.1"/>
</dbReference>
<reference evidence="5 6" key="1">
    <citation type="submission" date="2021-08" db="EMBL/GenBank/DDBJ databases">
        <title>Thermococcus onnuriiensis IOH2.</title>
        <authorList>
            <person name="Park Y.-J."/>
        </authorList>
    </citation>
    <scope>NUCLEOTIDE SEQUENCE [LARGE SCALE GENOMIC DNA]</scope>
    <source>
        <strain evidence="5 6">IOH2</strain>
    </source>
</reference>
<comment type="cofactor">
    <cofactor evidence="1">
        <name>pyridoxal 5'-phosphate</name>
        <dbReference type="ChEBI" id="CHEBI:597326"/>
    </cofactor>
</comment>
<dbReference type="KEGG" id="thei:K1720_05105"/>
<organism evidence="5 6">
    <name type="scientific">Thermococcus argininiproducens</name>
    <dbReference type="NCBI Taxonomy" id="2866384"/>
    <lineage>
        <taxon>Archaea</taxon>
        <taxon>Methanobacteriati</taxon>
        <taxon>Methanobacteriota</taxon>
        <taxon>Thermococci</taxon>
        <taxon>Thermococcales</taxon>
        <taxon>Thermococcaceae</taxon>
        <taxon>Thermococcus</taxon>
    </lineage>
</organism>
<dbReference type="InterPro" id="IPR050147">
    <property type="entry name" value="Ser/Thr_Dehydratase"/>
</dbReference>
<evidence type="ECO:0000313" key="5">
    <source>
        <dbReference type="EMBL" id="USH00800.1"/>
    </source>
</evidence>
<evidence type="ECO:0000256" key="3">
    <source>
        <dbReference type="ARBA" id="ARBA00023239"/>
    </source>
</evidence>
<keyword evidence="6" id="KW-1185">Reference proteome</keyword>
<dbReference type="InterPro" id="IPR001926">
    <property type="entry name" value="TrpB-like_PALP"/>
</dbReference>
<dbReference type="GO" id="GO:0006567">
    <property type="term" value="P:L-threonine catabolic process"/>
    <property type="evidence" value="ECO:0007669"/>
    <property type="project" value="TreeGrafter"/>
</dbReference>
<dbReference type="SUPFAM" id="SSF53686">
    <property type="entry name" value="Tryptophan synthase beta subunit-like PLP-dependent enzymes"/>
    <property type="match status" value="1"/>
</dbReference>
<keyword evidence="3" id="KW-0456">Lyase</keyword>
<dbReference type="EMBL" id="CP080572">
    <property type="protein sequence ID" value="USH00800.1"/>
    <property type="molecule type" value="Genomic_DNA"/>
</dbReference>
<dbReference type="Pfam" id="PF00291">
    <property type="entry name" value="PALP"/>
    <property type="match status" value="1"/>
</dbReference>
<dbReference type="InterPro" id="IPR036052">
    <property type="entry name" value="TrpB-like_PALP_sf"/>
</dbReference>
<keyword evidence="2" id="KW-0663">Pyridoxal phosphate</keyword>
<dbReference type="GO" id="GO:0004794">
    <property type="term" value="F:threonine deaminase activity"/>
    <property type="evidence" value="ECO:0007669"/>
    <property type="project" value="TreeGrafter"/>
</dbReference>
<evidence type="ECO:0000259" key="4">
    <source>
        <dbReference type="Pfam" id="PF00291"/>
    </source>
</evidence>
<accession>A0A9E7MCC1</accession>